<dbReference type="CDD" id="cd06260">
    <property type="entry name" value="DUF820-like"/>
    <property type="match status" value="1"/>
</dbReference>
<protein>
    <submittedName>
        <fullName evidence="2">Restriction endonuclease</fullName>
    </submittedName>
</protein>
<dbReference type="Proteomes" id="UP000184550">
    <property type="component" value="Unassembled WGS sequence"/>
</dbReference>
<evidence type="ECO:0000313" key="3">
    <source>
        <dbReference type="Proteomes" id="UP000184550"/>
    </source>
</evidence>
<keyword evidence="2" id="KW-0255">Endonuclease</keyword>
<dbReference type="SUPFAM" id="SSF52980">
    <property type="entry name" value="Restriction endonuclease-like"/>
    <property type="match status" value="1"/>
</dbReference>
<gene>
    <name evidence="2" type="ORF">PL8927_900012</name>
</gene>
<dbReference type="InterPro" id="IPR011335">
    <property type="entry name" value="Restrct_endonuc-II-like"/>
</dbReference>
<name>A0A7Z9E5J8_9CYAN</name>
<dbReference type="InterPro" id="IPR012296">
    <property type="entry name" value="Nuclease_put_TT1808"/>
</dbReference>
<reference evidence="2" key="1">
    <citation type="submission" date="2019-10" db="EMBL/GenBank/DDBJ databases">
        <authorList>
            <consortium name="Genoscope - CEA"/>
            <person name="William W."/>
        </authorList>
    </citation>
    <scope>NUCLEOTIDE SEQUENCE [LARGE SCALE GENOMIC DNA]</scope>
    <source>
        <strain evidence="2">BBR_PRJEB10992</strain>
    </source>
</reference>
<dbReference type="Gene3D" id="3.90.1570.10">
    <property type="entry name" value="tt1808, chain A"/>
    <property type="match status" value="1"/>
</dbReference>
<dbReference type="EMBL" id="CZCU02000169">
    <property type="protein sequence ID" value="VXD25611.1"/>
    <property type="molecule type" value="Genomic_DNA"/>
</dbReference>
<dbReference type="AlphaFoldDB" id="A0A7Z9E5J8"/>
<accession>A0A7Z9E5J8</accession>
<feature type="domain" description="Putative restriction endonuclease" evidence="1">
    <location>
        <begin position="18"/>
        <end position="167"/>
    </location>
</feature>
<dbReference type="Pfam" id="PF05685">
    <property type="entry name" value="Uma2"/>
    <property type="match status" value="1"/>
</dbReference>
<evidence type="ECO:0000313" key="2">
    <source>
        <dbReference type="EMBL" id="VXD25611.1"/>
    </source>
</evidence>
<keyword evidence="3" id="KW-1185">Reference proteome</keyword>
<dbReference type="RefSeq" id="WP_083626902.1">
    <property type="nucleotide sequence ID" value="NZ_LR734888.1"/>
</dbReference>
<comment type="caution">
    <text evidence="2">The sequence shown here is derived from an EMBL/GenBank/DDBJ whole genome shotgun (WGS) entry which is preliminary data.</text>
</comment>
<dbReference type="GO" id="GO:0004519">
    <property type="term" value="F:endonuclease activity"/>
    <property type="evidence" value="ECO:0007669"/>
    <property type="project" value="UniProtKB-KW"/>
</dbReference>
<keyword evidence="2" id="KW-0540">Nuclease</keyword>
<dbReference type="OrthoDB" id="459822at2"/>
<keyword evidence="2" id="KW-0378">Hydrolase</keyword>
<evidence type="ECO:0000259" key="1">
    <source>
        <dbReference type="Pfam" id="PF05685"/>
    </source>
</evidence>
<sequence>MTQLQTQIQTDTWITATWDEYLQILEQPNFTQGRGYYFNQQMRIERAAVGANHADDNGIIVILVNLWGMFRGIPMRLFVNCSYRKTGIREAQPDASYYIGERVKLAPRGSSIVNLDENLPPDLVIEIGDSSLGDDLGQKRILYEDLGVREYWVVDVQNAKIIAFKILSNCGSERIKESEILPNFKIALLEEGLKRSRQQDNTEVGNWFIEQMGR</sequence>
<proteinExistence type="predicted"/>
<dbReference type="PANTHER" id="PTHR35400">
    <property type="entry name" value="SLR1083 PROTEIN"/>
    <property type="match status" value="1"/>
</dbReference>
<dbReference type="PANTHER" id="PTHR35400:SF1">
    <property type="entry name" value="SLR1083 PROTEIN"/>
    <property type="match status" value="1"/>
</dbReference>
<organism evidence="2 3">
    <name type="scientific">Planktothrix serta PCC 8927</name>
    <dbReference type="NCBI Taxonomy" id="671068"/>
    <lineage>
        <taxon>Bacteria</taxon>
        <taxon>Bacillati</taxon>
        <taxon>Cyanobacteriota</taxon>
        <taxon>Cyanophyceae</taxon>
        <taxon>Oscillatoriophycideae</taxon>
        <taxon>Oscillatoriales</taxon>
        <taxon>Microcoleaceae</taxon>
        <taxon>Planktothrix</taxon>
    </lineage>
</organism>
<dbReference type="InterPro" id="IPR008538">
    <property type="entry name" value="Uma2"/>
</dbReference>